<evidence type="ECO:0000313" key="3">
    <source>
        <dbReference type="Proteomes" id="UP000008177"/>
    </source>
</evidence>
<evidence type="ECO:0000259" key="1">
    <source>
        <dbReference type="Pfam" id="PF07859"/>
    </source>
</evidence>
<protein>
    <submittedName>
        <fullName evidence="2">Similar to prolyl oligopeptidase</fullName>
    </submittedName>
</protein>
<proteinExistence type="predicted"/>
<dbReference type="GO" id="GO:0016787">
    <property type="term" value="F:hydrolase activity"/>
    <property type="evidence" value="ECO:0007669"/>
    <property type="project" value="InterPro"/>
</dbReference>
<dbReference type="Gene3D" id="3.40.50.1820">
    <property type="entry name" value="alpha/beta hydrolase"/>
    <property type="match status" value="1"/>
</dbReference>
<sequence>MIAGQFLGGGVAAATAIMACDGVDMGLHGGGKLIAKCLICPIIDDRLVIESHQISEDKRQIWTSTFTKRTVWDYTLQKTDSILEDEFDCELIVGVDPADQNILPEALRKEKLWRTHHQSQHLRYVTPAFGPDLYDLPPTWIDVGREEAFRGQAMKYATRLMDAGNETELHILKGDCCDFDSLQSPRQNSLKPISQIYRQEVHQP</sequence>
<dbReference type="InterPro" id="IPR013094">
    <property type="entry name" value="AB_hydrolase_3"/>
</dbReference>
<dbReference type="Pfam" id="PF07859">
    <property type="entry name" value="Abhydrolase_3"/>
    <property type="match status" value="1"/>
</dbReference>
<dbReference type="EMBL" id="FQ790277">
    <property type="protein sequence ID" value="CCD45337.1"/>
    <property type="molecule type" value="Genomic_DNA"/>
</dbReference>
<dbReference type="OrthoDB" id="433474at2759"/>
<feature type="domain" description="Alpha/beta hydrolase fold-3" evidence="1">
    <location>
        <begin position="120"/>
        <end position="176"/>
    </location>
</feature>
<dbReference type="InParanoid" id="G2XY00"/>
<evidence type="ECO:0000313" key="2">
    <source>
        <dbReference type="EMBL" id="CCD45337.1"/>
    </source>
</evidence>
<dbReference type="STRING" id="999810.G2XY00"/>
<dbReference type="InterPro" id="IPR029058">
    <property type="entry name" value="AB_hydrolase_fold"/>
</dbReference>
<accession>G2XY00</accession>
<gene>
    <name evidence="2" type="ORF">BofuT4_P120430.1</name>
</gene>
<dbReference type="Proteomes" id="UP000008177">
    <property type="component" value="Unplaced contigs"/>
</dbReference>
<organism evidence="2 3">
    <name type="scientific">Botryotinia fuckeliana (strain T4)</name>
    <name type="common">Noble rot fungus</name>
    <name type="synonym">Botrytis cinerea</name>
    <dbReference type="NCBI Taxonomy" id="999810"/>
    <lineage>
        <taxon>Eukaryota</taxon>
        <taxon>Fungi</taxon>
        <taxon>Dikarya</taxon>
        <taxon>Ascomycota</taxon>
        <taxon>Pezizomycotina</taxon>
        <taxon>Leotiomycetes</taxon>
        <taxon>Helotiales</taxon>
        <taxon>Sclerotiniaceae</taxon>
        <taxon>Botrytis</taxon>
    </lineage>
</organism>
<dbReference type="SUPFAM" id="SSF53474">
    <property type="entry name" value="alpha/beta-Hydrolases"/>
    <property type="match status" value="1"/>
</dbReference>
<dbReference type="HOGENOM" id="CLU_1343060_0_0_1"/>
<dbReference type="AlphaFoldDB" id="G2XY00"/>
<name>G2XY00_BOTF4</name>
<reference evidence="3" key="1">
    <citation type="journal article" date="2011" name="PLoS Genet.">
        <title>Genomic analysis of the necrotrophic fungal pathogens Sclerotinia sclerotiorum and Botrytis cinerea.</title>
        <authorList>
            <person name="Amselem J."/>
            <person name="Cuomo C.A."/>
            <person name="van Kan J.A."/>
            <person name="Viaud M."/>
            <person name="Benito E.P."/>
            <person name="Couloux A."/>
            <person name="Coutinho P.M."/>
            <person name="de Vries R.P."/>
            <person name="Dyer P.S."/>
            <person name="Fillinger S."/>
            <person name="Fournier E."/>
            <person name="Gout L."/>
            <person name="Hahn M."/>
            <person name="Kohn L."/>
            <person name="Lapalu N."/>
            <person name="Plummer K.M."/>
            <person name="Pradier J.M."/>
            <person name="Quevillon E."/>
            <person name="Sharon A."/>
            <person name="Simon A."/>
            <person name="ten Have A."/>
            <person name="Tudzynski B."/>
            <person name="Tudzynski P."/>
            <person name="Wincker P."/>
            <person name="Andrew M."/>
            <person name="Anthouard V."/>
            <person name="Beever R.E."/>
            <person name="Beffa R."/>
            <person name="Benoit I."/>
            <person name="Bouzid O."/>
            <person name="Brault B."/>
            <person name="Chen Z."/>
            <person name="Choquer M."/>
            <person name="Collemare J."/>
            <person name="Cotton P."/>
            <person name="Danchin E.G."/>
            <person name="Da Silva C."/>
            <person name="Gautier A."/>
            <person name="Giraud C."/>
            <person name="Giraud T."/>
            <person name="Gonzalez C."/>
            <person name="Grossetete S."/>
            <person name="Guldener U."/>
            <person name="Henrissat B."/>
            <person name="Howlett B.J."/>
            <person name="Kodira C."/>
            <person name="Kretschmer M."/>
            <person name="Lappartient A."/>
            <person name="Leroch M."/>
            <person name="Levis C."/>
            <person name="Mauceli E."/>
            <person name="Neuveglise C."/>
            <person name="Oeser B."/>
            <person name="Pearson M."/>
            <person name="Poulain J."/>
            <person name="Poussereau N."/>
            <person name="Quesneville H."/>
            <person name="Rascle C."/>
            <person name="Schumacher J."/>
            <person name="Segurens B."/>
            <person name="Sexton A."/>
            <person name="Silva E."/>
            <person name="Sirven C."/>
            <person name="Soanes D.M."/>
            <person name="Talbot N.J."/>
            <person name="Templeton M."/>
            <person name="Yandava C."/>
            <person name="Yarden O."/>
            <person name="Zeng Q."/>
            <person name="Rollins J.A."/>
            <person name="Lebrun M.H."/>
            <person name="Dickman M."/>
        </authorList>
    </citation>
    <scope>NUCLEOTIDE SEQUENCE [LARGE SCALE GENOMIC DNA]</scope>
    <source>
        <strain evidence="3">T4</strain>
    </source>
</reference>